<dbReference type="AlphaFoldDB" id="A0A380JZC8"/>
<keyword evidence="2" id="KW-1185">Reference proteome</keyword>
<evidence type="ECO:0000313" key="1">
    <source>
        <dbReference type="EMBL" id="SUN58191.1"/>
    </source>
</evidence>
<evidence type="ECO:0000313" key="2">
    <source>
        <dbReference type="Proteomes" id="UP000254924"/>
    </source>
</evidence>
<reference evidence="1 2" key="1">
    <citation type="submission" date="2018-06" db="EMBL/GenBank/DDBJ databases">
        <authorList>
            <consortium name="Pathogen Informatics"/>
            <person name="Doyle S."/>
        </authorList>
    </citation>
    <scope>NUCLEOTIDE SEQUENCE [LARGE SCALE GENOMIC DNA]</scope>
    <source>
        <strain evidence="1 2">NCTC12224</strain>
    </source>
</reference>
<proteinExistence type="predicted"/>
<dbReference type="EMBL" id="UHFN01000002">
    <property type="protein sequence ID" value="SUN58191.1"/>
    <property type="molecule type" value="Genomic_DNA"/>
</dbReference>
<sequence>MLTREDVIEKLKNGELTPQDIAANGWMCSVTQRIGKIKQPRGGYIKPKEFEQTVLDGGGIDDLYPEENVSPGLVGLAVDYLTRFMSGTSAEEAFEISRMGAVNVQQLGLFEGLISHVSGLNDDSIDAAVKLSGFDSAYRAGAMAYRPVEDIVPDAHTIENIRVMVERSLRFFEQYGPKVLDGLTFEGGYTGYVATGDGDFLTDDTLWDFKVSKQKLQNKYTLQLLMYWRMGLHSVHPEYRNVKYLGIYNPRMNVVYRLDVNNIPADVISTVETEVIGY</sequence>
<dbReference type="Proteomes" id="UP000254924">
    <property type="component" value="Unassembled WGS sequence"/>
</dbReference>
<gene>
    <name evidence="1" type="ORF">NCTC12224_00217</name>
</gene>
<name>A0A380JZC8_9STRE</name>
<accession>A0A380JZC8</accession>
<protein>
    <submittedName>
        <fullName evidence="1">Uncharacterized protein</fullName>
    </submittedName>
</protein>
<organism evidence="1 2">
    <name type="scientific">Streptococcus hyointestinalis</name>
    <dbReference type="NCBI Taxonomy" id="1337"/>
    <lineage>
        <taxon>Bacteria</taxon>
        <taxon>Bacillati</taxon>
        <taxon>Bacillota</taxon>
        <taxon>Bacilli</taxon>
        <taxon>Lactobacillales</taxon>
        <taxon>Streptococcaceae</taxon>
        <taxon>Streptococcus</taxon>
    </lineage>
</organism>